<sequence>MKVYIEGPQEAVVSAMDSHKNYWVDLESAMHTVRKTHHCNYVVRMHRYKKFWLFGPSIEVITVKTNNDNDVLYAGKRRTY</sequence>
<organism evidence="1">
    <name type="scientific">Pseudomonas phage RVTF4</name>
    <dbReference type="NCBI Taxonomy" id="3236931"/>
    <lineage>
        <taxon>Viruses</taxon>
    </lineage>
</organism>
<accession>A0AB39CC96</accession>
<dbReference type="EMBL" id="PQ015378">
    <property type="protein sequence ID" value="XDJ14543.1"/>
    <property type="molecule type" value="Genomic_DNA"/>
</dbReference>
<protein>
    <submittedName>
        <fullName evidence="1">Uncharacterized protein</fullName>
    </submittedName>
</protein>
<name>A0AB39CC96_9VIRU</name>
<proteinExistence type="predicted"/>
<evidence type="ECO:0000313" key="1">
    <source>
        <dbReference type="EMBL" id="XDJ14543.1"/>
    </source>
</evidence>
<reference evidence="1" key="1">
    <citation type="submission" date="2024-07" db="EMBL/GenBank/DDBJ databases">
        <authorList>
            <person name="Bringhurst R.M."/>
            <person name="Homer T.E."/>
        </authorList>
    </citation>
    <scope>NUCLEOTIDE SEQUENCE</scope>
</reference>